<evidence type="ECO:0000313" key="2">
    <source>
        <dbReference type="EMBL" id="DAD87598.1"/>
    </source>
</evidence>
<accession>A0A8S5MZ17</accession>
<protein>
    <submittedName>
        <fullName evidence="2">Uncharacterized protein</fullName>
    </submittedName>
</protein>
<name>A0A8S5MZ17_9CAUD</name>
<proteinExistence type="predicted"/>
<organism evidence="2">
    <name type="scientific">Siphoviridae sp. ctAUQ2</name>
    <dbReference type="NCBI Taxonomy" id="2826182"/>
    <lineage>
        <taxon>Viruses</taxon>
        <taxon>Duplodnaviria</taxon>
        <taxon>Heunggongvirae</taxon>
        <taxon>Uroviricota</taxon>
        <taxon>Caudoviricetes</taxon>
    </lineage>
</organism>
<reference evidence="2" key="1">
    <citation type="journal article" date="2021" name="Proc. Natl. Acad. Sci. U.S.A.">
        <title>A Catalog of Tens of Thousands of Viruses from Human Metagenomes Reveals Hidden Associations with Chronic Diseases.</title>
        <authorList>
            <person name="Tisza M.J."/>
            <person name="Buck C.B."/>
        </authorList>
    </citation>
    <scope>NUCLEOTIDE SEQUENCE</scope>
    <source>
        <strain evidence="2">CtAUQ2</strain>
    </source>
</reference>
<sequence length="97" mass="10766">MARKKNVEEAPAMPQDPIEEVQPVETPAPVDVEVPTAPVEEVKQEVTEPSDQIKKLLRCYSNYAALYVDSKGGVYPEGTQPNLVGDAILYQNPYYKS</sequence>
<dbReference type="EMBL" id="BK015022">
    <property type="protein sequence ID" value="DAD87598.1"/>
    <property type="molecule type" value="Genomic_DNA"/>
</dbReference>
<evidence type="ECO:0000256" key="1">
    <source>
        <dbReference type="SAM" id="MobiDB-lite"/>
    </source>
</evidence>
<feature type="region of interest" description="Disordered" evidence="1">
    <location>
        <begin position="1"/>
        <end position="27"/>
    </location>
</feature>